<feature type="transmembrane region" description="Helical" evidence="1">
    <location>
        <begin position="169"/>
        <end position="187"/>
    </location>
</feature>
<accession>A0A0J0YSD8</accession>
<dbReference type="Pfam" id="PF03594">
    <property type="entry name" value="BenE"/>
    <property type="match status" value="1"/>
</dbReference>
<feature type="transmembrane region" description="Helical" evidence="1">
    <location>
        <begin position="120"/>
        <end position="138"/>
    </location>
</feature>
<keyword evidence="3" id="KW-1185">Reference proteome</keyword>
<evidence type="ECO:0000313" key="3">
    <source>
        <dbReference type="Proteomes" id="UP000036027"/>
    </source>
</evidence>
<keyword evidence="1" id="KW-0812">Transmembrane</keyword>
<evidence type="ECO:0000313" key="2">
    <source>
        <dbReference type="EMBL" id="KLT73017.1"/>
    </source>
</evidence>
<feature type="transmembrane region" description="Helical" evidence="1">
    <location>
        <begin position="247"/>
        <end position="271"/>
    </location>
</feature>
<gene>
    <name evidence="2" type="ORF">PL75_04895</name>
</gene>
<organism evidence="2 3">
    <name type="scientific">Neisseria arctica</name>
    <dbReference type="NCBI Taxonomy" id="1470200"/>
    <lineage>
        <taxon>Bacteria</taxon>
        <taxon>Pseudomonadati</taxon>
        <taxon>Pseudomonadota</taxon>
        <taxon>Betaproteobacteria</taxon>
        <taxon>Neisseriales</taxon>
        <taxon>Neisseriaceae</taxon>
        <taxon>Neisseria</taxon>
    </lineage>
</organism>
<dbReference type="STRING" id="1470200.PL75_04895"/>
<dbReference type="EMBL" id="JTDO01000006">
    <property type="protein sequence ID" value="KLT73017.1"/>
    <property type="molecule type" value="Genomic_DNA"/>
</dbReference>
<dbReference type="NCBIfam" id="TIGR00843">
    <property type="entry name" value="benE"/>
    <property type="match status" value="1"/>
</dbReference>
<dbReference type="Proteomes" id="UP000036027">
    <property type="component" value="Unassembled WGS sequence"/>
</dbReference>
<reference evidence="2 3" key="1">
    <citation type="submission" date="2014-11" db="EMBL/GenBank/DDBJ databases">
        <title>Genome of a novel goose pathogen.</title>
        <authorList>
            <person name="Hansen C.M."/>
            <person name="Hueffer K."/>
            <person name="Choi S.C."/>
        </authorList>
    </citation>
    <scope>NUCLEOTIDE SEQUENCE [LARGE SCALE GENOMIC DNA]</scope>
    <source>
        <strain evidence="2 3">KH1503</strain>
    </source>
</reference>
<protein>
    <submittedName>
        <fullName evidence="2">Benzoate transporter</fullName>
    </submittedName>
</protein>
<dbReference type="InterPro" id="IPR004711">
    <property type="entry name" value="Benzoate_Transporter"/>
</dbReference>
<keyword evidence="1" id="KW-1133">Transmembrane helix</keyword>
<dbReference type="PANTHER" id="PTHR30199:SF0">
    <property type="entry name" value="INNER MEMBRANE PROTEIN YDCO"/>
    <property type="match status" value="1"/>
</dbReference>
<dbReference type="AlphaFoldDB" id="A0A0J0YSD8"/>
<dbReference type="GO" id="GO:0005886">
    <property type="term" value="C:plasma membrane"/>
    <property type="evidence" value="ECO:0007669"/>
    <property type="project" value="TreeGrafter"/>
</dbReference>
<dbReference type="GO" id="GO:0042925">
    <property type="term" value="F:benzoate transmembrane transporter activity"/>
    <property type="evidence" value="ECO:0007669"/>
    <property type="project" value="InterPro"/>
</dbReference>
<feature type="transmembrane region" description="Helical" evidence="1">
    <location>
        <begin position="144"/>
        <end position="162"/>
    </location>
</feature>
<feature type="transmembrane region" description="Helical" evidence="1">
    <location>
        <begin position="207"/>
        <end position="226"/>
    </location>
</feature>
<feature type="transmembrane region" description="Helical" evidence="1">
    <location>
        <begin position="12"/>
        <end position="33"/>
    </location>
</feature>
<sequence>MKPPVSIFSPSYFAAAIAAVLVSYGSSAVIIFQAAQALGASGSQIISWFTAIALACGVLTLTLSLRYRVPVMIAWCTPGAAVMAGLSGISLPHAVTGFIFAGALMWLVSASGWFDRLVRLVPPTLASAMLAGILMNFGSRVFTAMQGQTILVLLMLAVYLLAKIRMPRYSILLMLLVGFGYAAWQGMINTRMLQWQPPVLEWVTPEFHFGHMISIGLPLFIAALATQNLPGMAILRSYGYDTPAKPLISSSAAATTLLAPLGVFMVNLAAISSAICMGSDVDKDPAKRYLANVWLGVLYLILGAAGGMVVALFSALPPELLAALAGISIFGTLLANLVGAWQDETTREASLITMLASASGMTLFGIGSAFWGLVLGAAVYHLNRKTAVR</sequence>
<dbReference type="OrthoDB" id="9792424at2"/>
<dbReference type="RefSeq" id="WP_047760809.1">
    <property type="nucleotide sequence ID" value="NZ_CP091510.1"/>
</dbReference>
<feature type="transmembrane region" description="Helical" evidence="1">
    <location>
        <begin position="45"/>
        <end position="65"/>
    </location>
</feature>
<proteinExistence type="predicted"/>
<feature type="transmembrane region" description="Helical" evidence="1">
    <location>
        <begin position="320"/>
        <end position="341"/>
    </location>
</feature>
<feature type="transmembrane region" description="Helical" evidence="1">
    <location>
        <begin position="291"/>
        <end position="313"/>
    </location>
</feature>
<dbReference type="PATRIC" id="fig|1470200.3.peg.2140"/>
<evidence type="ECO:0000256" key="1">
    <source>
        <dbReference type="SAM" id="Phobius"/>
    </source>
</evidence>
<feature type="transmembrane region" description="Helical" evidence="1">
    <location>
        <begin position="361"/>
        <end position="382"/>
    </location>
</feature>
<name>A0A0J0YSD8_9NEIS</name>
<dbReference type="PANTHER" id="PTHR30199">
    <property type="entry name" value="MFS FAMILY TRANSPORTER, PREDICTED SUBSTRATE BENZOATE"/>
    <property type="match status" value="1"/>
</dbReference>
<comment type="caution">
    <text evidence="2">The sequence shown here is derived from an EMBL/GenBank/DDBJ whole genome shotgun (WGS) entry which is preliminary data.</text>
</comment>
<keyword evidence="1" id="KW-0472">Membrane</keyword>